<keyword evidence="1" id="KW-0472">Membrane</keyword>
<sequence length="420" mass="45529">MNPKIRIGRWTASLVLVAVGLLLLSDELRGREDMLLLVRWWPAVFILWGVEYIVMLLLFRRKRGSGRRFRVDFAGVLIASVLSASVFIVTQQNHYLHLWNRVSLDLTSSAIEFSEAEGNKFAKPSIDVPAALEMTGLSVEGINGDITVRRGFADRIRIRTSVWVDQAEPEEAKKIAEKTGIRVDEGKTLSVTTESQPYGSLGRRQPRVDLEILLPSQRSFDIDIRTNGGSVTLNGVQAIRSISVQTGGGNLDFANLGGNVVASTSRGAVRIDTVAGSVQAETQQGDIESSNVAGSLKLTTILGNITANGTIGDIAVDTRNGSIDVGGVNFGLSAQTLNGNIAVRSRFVRGDWSVYSAVGRIDLTLPAFGSYRMDGSNGYGDIRSELPFAIKDRTLTGTYGEGEFTVRADGNGDLNIYRSE</sequence>
<reference evidence="3 4" key="1">
    <citation type="submission" date="2019-06" db="EMBL/GenBank/DDBJ databases">
        <title>Saccharibacillus brassicae sp. nov., an endophytic bacterium isolated from Chinese cabbage seeds (Brassica pekinensis).</title>
        <authorList>
            <person name="Jiang L."/>
            <person name="Lee J."/>
            <person name="Kim S.W."/>
        </authorList>
    </citation>
    <scope>NUCLEOTIDE SEQUENCE [LARGE SCALE GENOMIC DNA]</scope>
    <source>
        <strain evidence="4">KCTC 43072 / ATSA2</strain>
    </source>
</reference>
<organism evidence="3 4">
    <name type="scientific">Saccharibacillus brassicae</name>
    <dbReference type="NCBI Taxonomy" id="2583377"/>
    <lineage>
        <taxon>Bacteria</taxon>
        <taxon>Bacillati</taxon>
        <taxon>Bacillota</taxon>
        <taxon>Bacilli</taxon>
        <taxon>Bacillales</taxon>
        <taxon>Paenibacillaceae</taxon>
        <taxon>Saccharibacillus</taxon>
    </lineage>
</organism>
<name>A0A4Y6UWF1_SACBS</name>
<accession>A0A4Y6UWF1</accession>
<dbReference type="OrthoDB" id="2640165at2"/>
<protein>
    <submittedName>
        <fullName evidence="3">DUF4097 domain-containing protein</fullName>
    </submittedName>
</protein>
<evidence type="ECO:0000259" key="2">
    <source>
        <dbReference type="Pfam" id="PF13349"/>
    </source>
</evidence>
<gene>
    <name evidence="3" type="ORF">FFV09_06935</name>
</gene>
<evidence type="ECO:0000313" key="3">
    <source>
        <dbReference type="EMBL" id="QDH20607.1"/>
    </source>
</evidence>
<feature type="transmembrane region" description="Helical" evidence="1">
    <location>
        <begin position="40"/>
        <end position="59"/>
    </location>
</feature>
<dbReference type="InterPro" id="IPR025164">
    <property type="entry name" value="Toastrack_DUF4097"/>
</dbReference>
<evidence type="ECO:0000256" key="1">
    <source>
        <dbReference type="SAM" id="Phobius"/>
    </source>
</evidence>
<dbReference type="AlphaFoldDB" id="A0A4Y6UWF1"/>
<dbReference type="Proteomes" id="UP000316968">
    <property type="component" value="Chromosome"/>
</dbReference>
<dbReference type="RefSeq" id="WP_141447170.1">
    <property type="nucleotide sequence ID" value="NZ_CP041217.1"/>
</dbReference>
<proteinExistence type="predicted"/>
<dbReference type="KEGG" id="saca:FFV09_06935"/>
<feature type="domain" description="DUF4097" evidence="2">
    <location>
        <begin position="143"/>
        <end position="416"/>
    </location>
</feature>
<keyword evidence="1" id="KW-1133">Transmembrane helix</keyword>
<dbReference type="PANTHER" id="PTHR34094">
    <property type="match status" value="1"/>
</dbReference>
<keyword evidence="1" id="KW-0812">Transmembrane</keyword>
<dbReference type="Pfam" id="PF13349">
    <property type="entry name" value="DUF4097"/>
    <property type="match status" value="1"/>
</dbReference>
<keyword evidence="4" id="KW-1185">Reference proteome</keyword>
<dbReference type="PANTHER" id="PTHR34094:SF1">
    <property type="entry name" value="PROTEIN FAM185A"/>
    <property type="match status" value="1"/>
</dbReference>
<dbReference type="EMBL" id="CP041217">
    <property type="protein sequence ID" value="QDH20607.1"/>
    <property type="molecule type" value="Genomic_DNA"/>
</dbReference>
<feature type="transmembrane region" description="Helical" evidence="1">
    <location>
        <begin position="71"/>
        <end position="90"/>
    </location>
</feature>
<evidence type="ECO:0000313" key="4">
    <source>
        <dbReference type="Proteomes" id="UP000316968"/>
    </source>
</evidence>